<dbReference type="InterPro" id="IPR052166">
    <property type="entry name" value="Diverse_Acyl-CoA_DH"/>
</dbReference>
<evidence type="ECO:0000256" key="2">
    <source>
        <dbReference type="ARBA" id="ARBA00009347"/>
    </source>
</evidence>
<dbReference type="Pfam" id="PF02770">
    <property type="entry name" value="Acyl-CoA_dh_M"/>
    <property type="match status" value="1"/>
</dbReference>
<reference evidence="10 11" key="1">
    <citation type="submission" date="2020-07" db="EMBL/GenBank/DDBJ databases">
        <title>Pusillimonas sp. nov., isolated from poultry manure in Taiwan.</title>
        <authorList>
            <person name="Lin S.-Y."/>
            <person name="Tang Y.-S."/>
            <person name="Young C.-C."/>
        </authorList>
    </citation>
    <scope>NUCLEOTIDE SEQUENCE [LARGE SCALE GENOMIC DNA]</scope>
    <source>
        <strain evidence="10 11">CC-YST705</strain>
    </source>
</reference>
<dbReference type="InterPro" id="IPR036250">
    <property type="entry name" value="AcylCo_DH-like_C"/>
</dbReference>
<dbReference type="InterPro" id="IPR046373">
    <property type="entry name" value="Acyl-CoA_Oxase/DH_mid-dom_sf"/>
</dbReference>
<dbReference type="Gene3D" id="2.40.110.10">
    <property type="entry name" value="Butyryl-CoA Dehydrogenase, subunit A, domain 2"/>
    <property type="match status" value="1"/>
</dbReference>
<dbReference type="Gene3D" id="1.10.540.10">
    <property type="entry name" value="Acyl-CoA dehydrogenase/oxidase, N-terminal domain"/>
    <property type="match status" value="1"/>
</dbReference>
<feature type="domain" description="Acyl-CoA dehydrogenase/oxidase C-terminal" evidence="6">
    <location>
        <begin position="281"/>
        <end position="448"/>
    </location>
</feature>
<evidence type="ECO:0000259" key="8">
    <source>
        <dbReference type="Pfam" id="PF02771"/>
    </source>
</evidence>
<evidence type="ECO:0000259" key="7">
    <source>
        <dbReference type="Pfam" id="PF02770"/>
    </source>
</evidence>
<protein>
    <submittedName>
        <fullName evidence="10">Acyl-CoA dehydrogenase C-terminal domain-containing protein</fullName>
    </submittedName>
</protein>
<dbReference type="InterPro" id="IPR006091">
    <property type="entry name" value="Acyl-CoA_Oxase/DH_mid-dom"/>
</dbReference>
<comment type="cofactor">
    <cofactor evidence="1">
        <name>FAD</name>
        <dbReference type="ChEBI" id="CHEBI:57692"/>
    </cofactor>
</comment>
<organism evidence="10 11">
    <name type="scientific">Mesopusillimonas faecipullorum</name>
    <dbReference type="NCBI Taxonomy" id="2755040"/>
    <lineage>
        <taxon>Bacteria</taxon>
        <taxon>Pseudomonadati</taxon>
        <taxon>Pseudomonadota</taxon>
        <taxon>Betaproteobacteria</taxon>
        <taxon>Burkholderiales</taxon>
        <taxon>Alcaligenaceae</taxon>
        <taxon>Mesopusillimonas</taxon>
    </lineage>
</organism>
<evidence type="ECO:0000256" key="1">
    <source>
        <dbReference type="ARBA" id="ARBA00001974"/>
    </source>
</evidence>
<dbReference type="InterPro" id="IPR009075">
    <property type="entry name" value="AcylCo_DH/oxidase_C"/>
</dbReference>
<keyword evidence="3" id="KW-0285">Flavoprotein</keyword>
<dbReference type="InterPro" id="IPR013786">
    <property type="entry name" value="AcylCoA_DH/ox_N"/>
</dbReference>
<evidence type="ECO:0000259" key="9">
    <source>
        <dbReference type="Pfam" id="PF12806"/>
    </source>
</evidence>
<dbReference type="Gene3D" id="1.20.140.10">
    <property type="entry name" value="Butyryl-CoA Dehydrogenase, subunit A, domain 3"/>
    <property type="match status" value="1"/>
</dbReference>
<dbReference type="PANTHER" id="PTHR42803:SF1">
    <property type="entry name" value="BROAD-SPECIFICITY LINEAR ACYL-COA DEHYDROGENASE FADE5"/>
    <property type="match status" value="1"/>
</dbReference>
<name>A0ABS8CGV9_9BURK</name>
<comment type="caution">
    <text evidence="10">The sequence shown here is derived from an EMBL/GenBank/DDBJ whole genome shotgun (WGS) entry which is preliminary data.</text>
</comment>
<dbReference type="InterPro" id="IPR009100">
    <property type="entry name" value="AcylCoA_DH/oxidase_NM_dom_sf"/>
</dbReference>
<keyword evidence="4" id="KW-0274">FAD</keyword>
<proteinExistence type="inferred from homology"/>
<keyword evidence="11" id="KW-1185">Reference proteome</keyword>
<dbReference type="EMBL" id="JACDXW010000008">
    <property type="protein sequence ID" value="MCB5364794.1"/>
    <property type="molecule type" value="Genomic_DNA"/>
</dbReference>
<dbReference type="SUPFAM" id="SSF47203">
    <property type="entry name" value="Acyl-CoA dehydrogenase C-terminal domain-like"/>
    <property type="match status" value="1"/>
</dbReference>
<evidence type="ECO:0000313" key="11">
    <source>
        <dbReference type="Proteomes" id="UP000776983"/>
    </source>
</evidence>
<accession>A0ABS8CGV9</accession>
<feature type="domain" description="Acetyl-CoA dehydrogenase-like C-terminal" evidence="9">
    <location>
        <begin position="470"/>
        <end position="580"/>
    </location>
</feature>
<dbReference type="Pfam" id="PF12806">
    <property type="entry name" value="Acyl-CoA_dh_C"/>
    <property type="match status" value="1"/>
</dbReference>
<keyword evidence="5" id="KW-0560">Oxidoreductase</keyword>
<evidence type="ECO:0000259" key="6">
    <source>
        <dbReference type="Pfam" id="PF00441"/>
    </source>
</evidence>
<comment type="similarity">
    <text evidence="2">Belongs to the acyl-CoA dehydrogenase family.</text>
</comment>
<sequence length="602" mass="64962">MLSYQPPLKDIEYVLGDLLDAPATLQNIPAFAEMDKELMMQVLEEAGRFASEVVAPLNAPGDEQGCRYQDGQVKTPDGFAQAYAQFCEAGWPALPCHPEYGGQGLPNTLNCILYEMLSASNHAWTMFPGLLHGAYSCLHQYGSEALKNQYLPKIASGEWLATMGLTESQAGSDLGLLRTRAVMQADGSARITGSKIFISGGEHDMTENIVHLVLARLPDAPAGSKGISLFLVPKYLPEGDGLGARNTVTCTGIEHKMGLHGSATTSLQFDDAIGYLVGEPNRGLAAMFVMMNSARLHVGMQGLGLAGASYASALAYAQERLQSRAAVRPPSRAGQAADPIVLHPPMQRLLMTQRAYVEGGRMLTYWAALLLDTAEHHPDAQAQAKAHGFLALVTPIIKSMMTDQGFAGASQALQVFGGHGYVRETGIEQYVRDARIAMIYEGTNEIQAVDLLLRKVLADNGKVLEDYLQGISDTAQAAQDGAFGACATTLASLINEVRDVSQAIGKAAAQHAALPHLVAPDYLRLLGHVSLAWFWLRAAQRSEALMSQDPELHAGKQNTARYYFDFVLPEVRQHLQVIGNAIAASEQANGNVFLPEILKQYD</sequence>
<dbReference type="InterPro" id="IPR025878">
    <property type="entry name" value="Acyl-CoA_dh-like_C_dom"/>
</dbReference>
<dbReference type="Pfam" id="PF02771">
    <property type="entry name" value="Acyl-CoA_dh_N"/>
    <property type="match status" value="1"/>
</dbReference>
<evidence type="ECO:0000256" key="4">
    <source>
        <dbReference type="ARBA" id="ARBA00022827"/>
    </source>
</evidence>
<evidence type="ECO:0000256" key="3">
    <source>
        <dbReference type="ARBA" id="ARBA00022630"/>
    </source>
</evidence>
<dbReference type="InterPro" id="IPR037069">
    <property type="entry name" value="AcylCoA_DH/ox_N_sf"/>
</dbReference>
<dbReference type="SUPFAM" id="SSF56645">
    <property type="entry name" value="Acyl-CoA dehydrogenase NM domain-like"/>
    <property type="match status" value="1"/>
</dbReference>
<evidence type="ECO:0000313" key="10">
    <source>
        <dbReference type="EMBL" id="MCB5364794.1"/>
    </source>
</evidence>
<feature type="domain" description="Acyl-CoA dehydrogenase/oxidase N-terminal" evidence="8">
    <location>
        <begin position="41"/>
        <end position="158"/>
    </location>
</feature>
<dbReference type="RefSeq" id="WP_226955212.1">
    <property type="nucleotide sequence ID" value="NZ_JACDXW010000008.1"/>
</dbReference>
<gene>
    <name evidence="10" type="ORF">H0484_13655</name>
</gene>
<dbReference type="Proteomes" id="UP000776983">
    <property type="component" value="Unassembled WGS sequence"/>
</dbReference>
<dbReference type="Pfam" id="PF00441">
    <property type="entry name" value="Acyl-CoA_dh_1"/>
    <property type="match status" value="1"/>
</dbReference>
<dbReference type="PANTHER" id="PTHR42803">
    <property type="entry name" value="ACYL-COA DEHYDROGENASE"/>
    <property type="match status" value="1"/>
</dbReference>
<evidence type="ECO:0000256" key="5">
    <source>
        <dbReference type="ARBA" id="ARBA00023002"/>
    </source>
</evidence>
<feature type="domain" description="Acyl-CoA oxidase/dehydrogenase middle" evidence="7">
    <location>
        <begin position="163"/>
        <end position="271"/>
    </location>
</feature>